<dbReference type="InterPro" id="IPR012340">
    <property type="entry name" value="NA-bd_OB-fold"/>
</dbReference>
<evidence type="ECO:0000256" key="4">
    <source>
        <dbReference type="PROSITE-ProRule" id="PRU01024"/>
    </source>
</evidence>
<dbReference type="Gene3D" id="2.40.50.140">
    <property type="entry name" value="Nucleic acid-binding proteins"/>
    <property type="match status" value="1"/>
</dbReference>
<dbReference type="NCBIfam" id="TIGR00479">
    <property type="entry name" value="rumA"/>
    <property type="match status" value="1"/>
</dbReference>
<evidence type="ECO:0000313" key="7">
    <source>
        <dbReference type="EMBL" id="HIQ71467.1"/>
    </source>
</evidence>
<feature type="binding site" evidence="4">
    <location>
        <position position="313"/>
    </location>
    <ligand>
        <name>S-adenosyl-L-methionine</name>
        <dbReference type="ChEBI" id="CHEBI:59789"/>
    </ligand>
</feature>
<dbReference type="FunFam" id="3.40.50.150:FF:000009">
    <property type="entry name" value="23S rRNA (Uracil(1939)-C(5))-methyltransferase RlmD"/>
    <property type="match status" value="1"/>
</dbReference>
<dbReference type="InterPro" id="IPR030390">
    <property type="entry name" value="MeTrfase_TrmA_AS"/>
</dbReference>
<keyword evidence="1 4" id="KW-0489">Methyltransferase</keyword>
<dbReference type="PANTHER" id="PTHR11061">
    <property type="entry name" value="RNA M5U METHYLTRANSFERASE"/>
    <property type="match status" value="1"/>
</dbReference>
<feature type="binding site" evidence="4">
    <location>
        <position position="284"/>
    </location>
    <ligand>
        <name>S-adenosyl-L-methionine</name>
        <dbReference type="ChEBI" id="CHEBI:59789"/>
    </ligand>
</feature>
<gene>
    <name evidence="7" type="primary">rlmD</name>
    <name evidence="7" type="ORF">IAB73_04570</name>
</gene>
<dbReference type="EMBL" id="DVFJ01000013">
    <property type="protein sequence ID" value="HIQ71467.1"/>
    <property type="molecule type" value="Genomic_DNA"/>
</dbReference>
<dbReference type="Gene3D" id="3.40.50.150">
    <property type="entry name" value="Vaccinia Virus protein VP39"/>
    <property type="match status" value="1"/>
</dbReference>
<dbReference type="FunFam" id="2.40.50.140:FF:000097">
    <property type="entry name" value="23S rRNA (uracil(1939)-C(5))-methyltransferase RlmD"/>
    <property type="match status" value="1"/>
</dbReference>
<comment type="similarity">
    <text evidence="4">Belongs to the class I-like SAM-binding methyltransferase superfamily. RNA M5U methyltransferase family.</text>
</comment>
<dbReference type="CDD" id="cd02440">
    <property type="entry name" value="AdoMet_MTases"/>
    <property type="match status" value="1"/>
</dbReference>
<comment type="caution">
    <text evidence="7">The sequence shown here is derived from an EMBL/GenBank/DDBJ whole genome shotgun (WGS) entry which is preliminary data.</text>
</comment>
<dbReference type="InterPro" id="IPR029063">
    <property type="entry name" value="SAM-dependent_MTases_sf"/>
</dbReference>
<evidence type="ECO:0000313" key="8">
    <source>
        <dbReference type="Proteomes" id="UP000886887"/>
    </source>
</evidence>
<protein>
    <submittedName>
        <fullName evidence="7">23S rRNA (Uracil(1939)-C(5))-methyltransferase RlmD</fullName>
        <ecNumber evidence="7">2.1.1.190</ecNumber>
    </submittedName>
</protein>
<keyword evidence="3 4" id="KW-0949">S-adenosyl-L-methionine</keyword>
<dbReference type="AlphaFoldDB" id="A0A9D1CQH6"/>
<dbReference type="SUPFAM" id="SSF50249">
    <property type="entry name" value="Nucleic acid-binding proteins"/>
    <property type="match status" value="1"/>
</dbReference>
<evidence type="ECO:0000256" key="2">
    <source>
        <dbReference type="ARBA" id="ARBA00022679"/>
    </source>
</evidence>
<accession>A0A9D1CQH6</accession>
<dbReference type="SUPFAM" id="SSF53335">
    <property type="entry name" value="S-adenosyl-L-methionine-dependent methyltransferases"/>
    <property type="match status" value="1"/>
</dbReference>
<sequence length="484" mass="52502">MPLHKNQSLDLDVESYGMDAQGVCRAEGMPIFVSGALAGERVRVRIVKVERRYAFGRVEAVLTPSPARCEPSCPIYRRCGGCAAQHMAYEETLLYKRRQVQDCLTRIGGLDVQVPPVLGMDDPWHYRNKGAFPVGGHAGAPRIGFYAPRSHDLIDLPPTGCAIQREEANACVRAVREWMRQSGAAPYDEAAHSGLVRHVMARVSQSGEVLFVLVVNGERVPQPELLVALLRRAVPTLTGAMLSVNTARTNVILGGRILPLWGCDYMIDELCGLRFRVSPLSFFQVNPAQTQRLYELALEFAALTGGETVVDAYCGAGTISLLLARRAARVVGIEIVEAAVRDARDNAARNGIANAEFIAGASEEVLPRLVAQGLRPDVAVVDPPRKGCEEAVLRAIAAAAPARIVYVSCNPATLARDAAVLASLGYAPARVQCVDMFCWTGAVETVVLLSKLNTKQHIEVELNLDELDLTSAESKATYDEIKAY</sequence>
<dbReference type="PROSITE" id="PS01230">
    <property type="entry name" value="TRMA_1"/>
    <property type="match status" value="1"/>
</dbReference>
<feature type="active site" description="Nucleophile" evidence="4">
    <location>
        <position position="409"/>
    </location>
</feature>
<dbReference type="PROSITE" id="PS51687">
    <property type="entry name" value="SAM_MT_RNA_M5U"/>
    <property type="match status" value="1"/>
</dbReference>
<dbReference type="Pfam" id="PF05958">
    <property type="entry name" value="tRNA_U5-meth_tr"/>
    <property type="match status" value="1"/>
</dbReference>
<evidence type="ECO:0000259" key="6">
    <source>
        <dbReference type="PROSITE" id="PS50926"/>
    </source>
</evidence>
<evidence type="ECO:0000256" key="5">
    <source>
        <dbReference type="PROSITE-ProRule" id="PRU10015"/>
    </source>
</evidence>
<dbReference type="PROSITE" id="PS50926">
    <property type="entry name" value="TRAM"/>
    <property type="match status" value="1"/>
</dbReference>
<dbReference type="EC" id="2.1.1.190" evidence="7"/>
<proteinExistence type="inferred from homology"/>
<dbReference type="Gene3D" id="2.40.50.1070">
    <property type="match status" value="1"/>
</dbReference>
<feature type="active site" evidence="5">
    <location>
        <position position="409"/>
    </location>
</feature>
<feature type="domain" description="TRAM" evidence="6">
    <location>
        <begin position="2"/>
        <end position="60"/>
    </location>
</feature>
<reference evidence="7" key="1">
    <citation type="submission" date="2020-10" db="EMBL/GenBank/DDBJ databases">
        <authorList>
            <person name="Gilroy R."/>
        </authorList>
    </citation>
    <scope>NUCLEOTIDE SEQUENCE</scope>
    <source>
        <strain evidence="7">ChiSxjej2B14-6234</strain>
    </source>
</reference>
<dbReference type="FunFam" id="2.40.50.1070:FF:000003">
    <property type="entry name" value="23S rRNA (Uracil-5-)-methyltransferase RumA"/>
    <property type="match status" value="1"/>
</dbReference>
<dbReference type="InterPro" id="IPR002792">
    <property type="entry name" value="TRAM_dom"/>
</dbReference>
<keyword evidence="2 4" id="KW-0808">Transferase</keyword>
<name>A0A9D1CQH6_9FIRM</name>
<feature type="binding site" evidence="4">
    <location>
        <position position="382"/>
    </location>
    <ligand>
        <name>S-adenosyl-L-methionine</name>
        <dbReference type="ChEBI" id="CHEBI:59789"/>
    </ligand>
</feature>
<dbReference type="Pfam" id="PF01938">
    <property type="entry name" value="TRAM"/>
    <property type="match status" value="1"/>
</dbReference>
<evidence type="ECO:0000256" key="1">
    <source>
        <dbReference type="ARBA" id="ARBA00022603"/>
    </source>
</evidence>
<dbReference type="GO" id="GO:0070475">
    <property type="term" value="P:rRNA base methylation"/>
    <property type="evidence" value="ECO:0007669"/>
    <property type="project" value="TreeGrafter"/>
</dbReference>
<evidence type="ECO:0000256" key="3">
    <source>
        <dbReference type="ARBA" id="ARBA00022691"/>
    </source>
</evidence>
<dbReference type="PANTHER" id="PTHR11061:SF30">
    <property type="entry name" value="TRNA (URACIL(54)-C(5))-METHYLTRANSFERASE"/>
    <property type="match status" value="1"/>
</dbReference>
<reference evidence="7" key="2">
    <citation type="journal article" date="2021" name="PeerJ">
        <title>Extensive microbial diversity within the chicken gut microbiome revealed by metagenomics and culture.</title>
        <authorList>
            <person name="Gilroy R."/>
            <person name="Ravi A."/>
            <person name="Getino M."/>
            <person name="Pursley I."/>
            <person name="Horton D.L."/>
            <person name="Alikhan N.F."/>
            <person name="Baker D."/>
            <person name="Gharbi K."/>
            <person name="Hall N."/>
            <person name="Watson M."/>
            <person name="Adriaenssens E.M."/>
            <person name="Foster-Nyarko E."/>
            <person name="Jarju S."/>
            <person name="Secka A."/>
            <person name="Antonio M."/>
            <person name="Oren A."/>
            <person name="Chaudhuri R.R."/>
            <person name="La Ragione R."/>
            <person name="Hildebrand F."/>
            <person name="Pallen M.J."/>
        </authorList>
    </citation>
    <scope>NUCLEOTIDE SEQUENCE</scope>
    <source>
        <strain evidence="7">ChiSxjej2B14-6234</strain>
    </source>
</reference>
<feature type="non-terminal residue" evidence="7">
    <location>
        <position position="484"/>
    </location>
</feature>
<dbReference type="GO" id="GO:0070041">
    <property type="term" value="F:rRNA (uridine-C5-)-methyltransferase activity"/>
    <property type="evidence" value="ECO:0007669"/>
    <property type="project" value="UniProtKB-ARBA"/>
</dbReference>
<dbReference type="Proteomes" id="UP000886887">
    <property type="component" value="Unassembled WGS sequence"/>
</dbReference>
<organism evidence="7 8">
    <name type="scientific">Candidatus Onthenecus intestinigallinarum</name>
    <dbReference type="NCBI Taxonomy" id="2840875"/>
    <lineage>
        <taxon>Bacteria</taxon>
        <taxon>Bacillati</taxon>
        <taxon>Bacillota</taxon>
        <taxon>Clostridia</taxon>
        <taxon>Eubacteriales</taxon>
        <taxon>Candidatus Onthenecus</taxon>
    </lineage>
</organism>
<dbReference type="InterPro" id="IPR010280">
    <property type="entry name" value="U5_MeTrfase_fam"/>
</dbReference>
<feature type="binding site" evidence="4">
    <location>
        <position position="334"/>
    </location>
    <ligand>
        <name>S-adenosyl-L-methionine</name>
        <dbReference type="ChEBI" id="CHEBI:59789"/>
    </ligand>
</feature>